<accession>A0ACB1AS14</accession>
<evidence type="ECO:0000313" key="1">
    <source>
        <dbReference type="EMBL" id="CAK5095579.1"/>
    </source>
</evidence>
<comment type="caution">
    <text evidence="1">The sequence shown here is derived from an EMBL/GenBank/DDBJ whole genome shotgun (WGS) entry which is preliminary data.</text>
</comment>
<dbReference type="Proteomes" id="UP001497535">
    <property type="component" value="Unassembled WGS sequence"/>
</dbReference>
<protein>
    <submittedName>
        <fullName evidence="1">Uncharacterized protein</fullName>
    </submittedName>
</protein>
<keyword evidence="2" id="KW-1185">Reference proteome</keyword>
<sequence>MTQYRPILASVYRRSIHFSHFFPSLEVLKQYFSAIYFLLPLLQLPHLPSTP</sequence>
<organism evidence="1 2">
    <name type="scientific">Meloidogyne enterolobii</name>
    <name type="common">Root-knot nematode worm</name>
    <name type="synonym">Meloidogyne mayaguensis</name>
    <dbReference type="NCBI Taxonomy" id="390850"/>
    <lineage>
        <taxon>Eukaryota</taxon>
        <taxon>Metazoa</taxon>
        <taxon>Ecdysozoa</taxon>
        <taxon>Nematoda</taxon>
        <taxon>Chromadorea</taxon>
        <taxon>Rhabditida</taxon>
        <taxon>Tylenchina</taxon>
        <taxon>Tylenchomorpha</taxon>
        <taxon>Tylenchoidea</taxon>
        <taxon>Meloidogynidae</taxon>
        <taxon>Meloidogyninae</taxon>
        <taxon>Meloidogyne</taxon>
    </lineage>
</organism>
<proteinExistence type="predicted"/>
<name>A0ACB1AS14_MELEN</name>
<gene>
    <name evidence="1" type="ORF">MENTE1834_LOCUS40939</name>
</gene>
<reference evidence="1" key="1">
    <citation type="submission" date="2023-11" db="EMBL/GenBank/DDBJ databases">
        <authorList>
            <person name="Poullet M."/>
        </authorList>
    </citation>
    <scope>NUCLEOTIDE SEQUENCE</scope>
    <source>
        <strain evidence="1">E1834</strain>
    </source>
</reference>
<dbReference type="EMBL" id="CAVMJV010000098">
    <property type="protein sequence ID" value="CAK5095579.1"/>
    <property type="molecule type" value="Genomic_DNA"/>
</dbReference>
<evidence type="ECO:0000313" key="2">
    <source>
        <dbReference type="Proteomes" id="UP001497535"/>
    </source>
</evidence>